<reference evidence="3 4" key="1">
    <citation type="journal article" date="2015" name="Genome Announc.">
        <title>Expanding the biotechnology potential of lactobacilli through comparative genomics of 213 strains and associated genera.</title>
        <authorList>
            <person name="Sun Z."/>
            <person name="Harris H.M."/>
            <person name="McCann A."/>
            <person name="Guo C."/>
            <person name="Argimon S."/>
            <person name="Zhang W."/>
            <person name="Yang X."/>
            <person name="Jeffery I.B."/>
            <person name="Cooney J.C."/>
            <person name="Kagawa T.F."/>
            <person name="Liu W."/>
            <person name="Song Y."/>
            <person name="Salvetti E."/>
            <person name="Wrobel A."/>
            <person name="Rasinkangas P."/>
            <person name="Parkhill J."/>
            <person name="Rea M.C."/>
            <person name="O'Sullivan O."/>
            <person name="Ritari J."/>
            <person name="Douillard F.P."/>
            <person name="Paul Ross R."/>
            <person name="Yang R."/>
            <person name="Briner A.E."/>
            <person name="Felis G.E."/>
            <person name="de Vos W.M."/>
            <person name="Barrangou R."/>
            <person name="Klaenhammer T.R."/>
            <person name="Caufield P.W."/>
            <person name="Cui Y."/>
            <person name="Zhang H."/>
            <person name="O'Toole P.W."/>
        </authorList>
    </citation>
    <scope>NUCLEOTIDE SEQUENCE [LARGE SCALE GENOMIC DNA]</scope>
    <source>
        <strain evidence="3 4">JCM 17158</strain>
    </source>
</reference>
<dbReference type="Gene3D" id="2.60.40.4300">
    <property type="match status" value="2"/>
</dbReference>
<protein>
    <submittedName>
        <fullName evidence="3">Adhesion exoprotein</fullName>
    </submittedName>
</protein>
<evidence type="ECO:0000259" key="2">
    <source>
        <dbReference type="Pfam" id="PF17966"/>
    </source>
</evidence>
<dbReference type="Pfam" id="PF17966">
    <property type="entry name" value="Muc_B2"/>
    <property type="match status" value="2"/>
</dbReference>
<evidence type="ECO:0000313" key="3">
    <source>
        <dbReference type="EMBL" id="KRK71116.1"/>
    </source>
</evidence>
<keyword evidence="4" id="KW-1185">Reference proteome</keyword>
<dbReference type="STRING" id="1291734.FD02_GL000301"/>
<accession>A0A0R1JIX4</accession>
<gene>
    <name evidence="3" type="ORF">FD02_GL000301</name>
</gene>
<feature type="region of interest" description="Disordered" evidence="1">
    <location>
        <begin position="368"/>
        <end position="440"/>
    </location>
</feature>
<dbReference type="Proteomes" id="UP000051804">
    <property type="component" value="Unassembled WGS sequence"/>
</dbReference>
<evidence type="ECO:0000256" key="1">
    <source>
        <dbReference type="SAM" id="MobiDB-lite"/>
    </source>
</evidence>
<proteinExistence type="predicted"/>
<name>A0A0R1JIX4_9LACO</name>
<sequence length="472" mass="48249">MTYTPDSKSTTVQFVDDDAAEQPVGDPIAVAGVTNGTKSYDVTSQIPARYVLAADNSATGSVQFSATGADPIEIHLKHGTTVIGSADQDATAVKPLKLTQNYTQTIHYQYADHYKPTADVTQTATSTRTATVDNVTGQVVSYSDWINGNYAAVATPAVAGYTADVPEVAAATNVTADAEHTVTYTPDSKSTTVQFIDDDAAEQPVGDPIAVTGVTNGTKSYDVTGQIPAGYVLAAGNSATGSVQFTATGADPIEIHLKHGTTVIGSGDQDATAVKPSDLTQNYTQTVHFVFADGRKAKDDTTQTATSTRTATIDNVTNAVLGYSDWTNGDFAAVPVPAIKGYTANVDEIPAQSDVTADAEYTVTYTADPVKDRGTLPVTGGQSGQGTGSQTGSQTGAGASTGAAAESSRNQANAGTTGATTANLTNQSATATATHGTLPSTGEVEARAALSLGIVTLMSTLALAGASRKRAH</sequence>
<dbReference type="PATRIC" id="fig|1291734.4.peg.311"/>
<dbReference type="AlphaFoldDB" id="A0A0R1JIX4"/>
<feature type="compositionally biased region" description="Polar residues" evidence="1">
    <location>
        <begin position="428"/>
        <end position="440"/>
    </location>
</feature>
<feature type="domain" description="Mub B2-like" evidence="2">
    <location>
        <begin position="275"/>
        <end position="368"/>
    </location>
</feature>
<dbReference type="InterPro" id="IPR041495">
    <property type="entry name" value="Mub_B2"/>
</dbReference>
<organism evidence="3 4">
    <name type="scientific">Lacticaseibacillus nasuensis JCM 17158</name>
    <dbReference type="NCBI Taxonomy" id="1291734"/>
    <lineage>
        <taxon>Bacteria</taxon>
        <taxon>Bacillati</taxon>
        <taxon>Bacillota</taxon>
        <taxon>Bacilli</taxon>
        <taxon>Lactobacillales</taxon>
        <taxon>Lactobacillaceae</taxon>
        <taxon>Lacticaseibacillus</taxon>
    </lineage>
</organism>
<feature type="compositionally biased region" description="Low complexity" evidence="1">
    <location>
        <begin position="390"/>
        <end position="427"/>
    </location>
</feature>
<feature type="domain" description="Mub B2-like" evidence="2">
    <location>
        <begin position="96"/>
        <end position="187"/>
    </location>
</feature>
<dbReference type="NCBIfam" id="TIGR01167">
    <property type="entry name" value="LPXTG_anchor"/>
    <property type="match status" value="1"/>
</dbReference>
<dbReference type="Gene3D" id="3.10.20.320">
    <property type="entry name" value="Putative peptidoglycan bound protein (lpxtg motif)"/>
    <property type="match status" value="2"/>
</dbReference>
<dbReference type="EMBL" id="AZDJ01000030">
    <property type="protein sequence ID" value="KRK71116.1"/>
    <property type="molecule type" value="Genomic_DNA"/>
</dbReference>
<comment type="caution">
    <text evidence="3">The sequence shown here is derived from an EMBL/GenBank/DDBJ whole genome shotgun (WGS) entry which is preliminary data.</text>
</comment>
<evidence type="ECO:0000313" key="4">
    <source>
        <dbReference type="Proteomes" id="UP000051804"/>
    </source>
</evidence>